<dbReference type="Proteomes" id="UP001524502">
    <property type="component" value="Unassembled WGS sequence"/>
</dbReference>
<sequence length="208" mass="24071">MINWRDNPMSKPKITDEELEKEITEGKSIPDIAAKYGMTPGGVRNKLTRLHKKERAEDPLYKTYGQQQAEKLKAQTRINPNNALQEMLEREKQKNKQLLQKVKELEKEKSVIPFGKNENLNILLPCEPGSAIYCIETKKEKRKRPVEFIGEYQIDHFEIGALLVPMIIACNTNNDWLLIDGSQEGEEFFLTKDAAKTKLRMPELRETE</sequence>
<evidence type="ECO:0000256" key="1">
    <source>
        <dbReference type="SAM" id="Coils"/>
    </source>
</evidence>
<gene>
    <name evidence="2" type="ORF">NE619_13220</name>
</gene>
<accession>A0ABT1RR91</accession>
<keyword evidence="1" id="KW-0175">Coiled coil</keyword>
<evidence type="ECO:0000313" key="3">
    <source>
        <dbReference type="Proteomes" id="UP001524502"/>
    </source>
</evidence>
<comment type="caution">
    <text evidence="2">The sequence shown here is derived from an EMBL/GenBank/DDBJ whole genome shotgun (WGS) entry which is preliminary data.</text>
</comment>
<feature type="coiled-coil region" evidence="1">
    <location>
        <begin position="81"/>
        <end position="108"/>
    </location>
</feature>
<evidence type="ECO:0000313" key="2">
    <source>
        <dbReference type="EMBL" id="MCQ4637688.1"/>
    </source>
</evidence>
<proteinExistence type="predicted"/>
<organism evidence="2 3">
    <name type="scientific">Anaerovorax odorimutans</name>
    <dbReference type="NCBI Taxonomy" id="109327"/>
    <lineage>
        <taxon>Bacteria</taxon>
        <taxon>Bacillati</taxon>
        <taxon>Bacillota</taxon>
        <taxon>Clostridia</taxon>
        <taxon>Peptostreptococcales</taxon>
        <taxon>Anaerovoracaceae</taxon>
        <taxon>Anaerovorax</taxon>
    </lineage>
</organism>
<reference evidence="2 3" key="1">
    <citation type="submission" date="2022-06" db="EMBL/GenBank/DDBJ databases">
        <title>Isolation of gut microbiota from human fecal samples.</title>
        <authorList>
            <person name="Pamer E.G."/>
            <person name="Barat B."/>
            <person name="Waligurski E."/>
            <person name="Medina S."/>
            <person name="Paddock L."/>
            <person name="Mostad J."/>
        </authorList>
    </citation>
    <scope>NUCLEOTIDE SEQUENCE [LARGE SCALE GENOMIC DNA]</scope>
    <source>
        <strain evidence="2 3">SL.3.17</strain>
    </source>
</reference>
<keyword evidence="3" id="KW-1185">Reference proteome</keyword>
<protein>
    <recommendedName>
        <fullName evidence="4">HTH psq-type domain-containing protein</fullName>
    </recommendedName>
</protein>
<name>A0ABT1RR91_9FIRM</name>
<evidence type="ECO:0008006" key="4">
    <source>
        <dbReference type="Google" id="ProtNLM"/>
    </source>
</evidence>
<dbReference type="EMBL" id="JANFXK010000015">
    <property type="protein sequence ID" value="MCQ4637688.1"/>
    <property type="molecule type" value="Genomic_DNA"/>
</dbReference>